<keyword evidence="3" id="KW-0808">Transferase</keyword>
<dbReference type="InterPro" id="IPR003594">
    <property type="entry name" value="HATPase_dom"/>
</dbReference>
<dbReference type="EMBL" id="JAEEGA010000008">
    <property type="protein sequence ID" value="MBP1041907.1"/>
    <property type="molecule type" value="Genomic_DNA"/>
</dbReference>
<feature type="domain" description="HAMP" evidence="6">
    <location>
        <begin position="298"/>
        <end position="350"/>
    </location>
</feature>
<dbReference type="PANTHER" id="PTHR34220">
    <property type="entry name" value="SENSOR HISTIDINE KINASE YPDA"/>
    <property type="match status" value="1"/>
</dbReference>
<evidence type="ECO:0000259" key="6">
    <source>
        <dbReference type="PROSITE" id="PS50885"/>
    </source>
</evidence>
<dbReference type="Proteomes" id="UP000674938">
    <property type="component" value="Unassembled WGS sequence"/>
</dbReference>
<dbReference type="PANTHER" id="PTHR34220:SF9">
    <property type="entry name" value="SIGNAL TRANSDUCTION HISTIDINE KINASE INTERNAL REGION DOMAIN-CONTAINING PROTEIN"/>
    <property type="match status" value="1"/>
</dbReference>
<keyword evidence="8" id="KW-1185">Reference proteome</keyword>
<evidence type="ECO:0000256" key="2">
    <source>
        <dbReference type="ARBA" id="ARBA00022553"/>
    </source>
</evidence>
<reference evidence="7" key="1">
    <citation type="submission" date="2020-12" db="EMBL/GenBank/DDBJ databases">
        <title>Vagococcus allomyrinae sp. nov. and Enterococcus lavae sp. nov., isolated from the larvae of Allomyrina dichotoma.</title>
        <authorList>
            <person name="Lee S.D."/>
        </authorList>
    </citation>
    <scope>NUCLEOTIDE SEQUENCE</scope>
    <source>
        <strain evidence="7">BWB3-3</strain>
    </source>
</reference>
<protein>
    <submittedName>
        <fullName evidence="7">Histidine kinase</fullName>
    </submittedName>
</protein>
<dbReference type="InterPro" id="IPR036890">
    <property type="entry name" value="HATPase_C_sf"/>
</dbReference>
<organism evidence="7 8">
    <name type="scientific">Vagococcus allomyrinae</name>
    <dbReference type="NCBI Taxonomy" id="2794353"/>
    <lineage>
        <taxon>Bacteria</taxon>
        <taxon>Bacillati</taxon>
        <taxon>Bacillota</taxon>
        <taxon>Bacilli</taxon>
        <taxon>Lactobacillales</taxon>
        <taxon>Enterococcaceae</taxon>
        <taxon>Vagococcus</taxon>
    </lineage>
</organism>
<dbReference type="InterPro" id="IPR010559">
    <property type="entry name" value="Sig_transdc_His_kin_internal"/>
</dbReference>
<feature type="transmembrane region" description="Helical" evidence="5">
    <location>
        <begin position="271"/>
        <end position="296"/>
    </location>
</feature>
<evidence type="ECO:0000313" key="7">
    <source>
        <dbReference type="EMBL" id="MBP1041907.1"/>
    </source>
</evidence>
<evidence type="ECO:0000256" key="5">
    <source>
        <dbReference type="SAM" id="Phobius"/>
    </source>
</evidence>
<keyword evidence="5" id="KW-0472">Membrane</keyword>
<dbReference type="GO" id="GO:0000155">
    <property type="term" value="F:phosphorelay sensor kinase activity"/>
    <property type="evidence" value="ECO:0007669"/>
    <property type="project" value="InterPro"/>
</dbReference>
<dbReference type="SUPFAM" id="SSF55874">
    <property type="entry name" value="ATPase domain of HSP90 chaperone/DNA topoisomerase II/histidine kinase"/>
    <property type="match status" value="1"/>
</dbReference>
<keyword evidence="5" id="KW-0812">Transmembrane</keyword>
<accession>A0A940SSG3</accession>
<keyword evidence="5" id="KW-1133">Transmembrane helix</keyword>
<keyword evidence="2" id="KW-0597">Phosphoprotein</keyword>
<dbReference type="GO" id="GO:0016020">
    <property type="term" value="C:membrane"/>
    <property type="evidence" value="ECO:0007669"/>
    <property type="project" value="UniProtKB-SubCell"/>
</dbReference>
<dbReference type="Pfam" id="PF06580">
    <property type="entry name" value="His_kinase"/>
    <property type="match status" value="1"/>
</dbReference>
<dbReference type="RefSeq" id="WP_209528590.1">
    <property type="nucleotide sequence ID" value="NZ_JAEEGA010000008.1"/>
</dbReference>
<evidence type="ECO:0000313" key="8">
    <source>
        <dbReference type="Proteomes" id="UP000674938"/>
    </source>
</evidence>
<evidence type="ECO:0000256" key="4">
    <source>
        <dbReference type="ARBA" id="ARBA00022777"/>
    </source>
</evidence>
<dbReference type="InterPro" id="IPR050640">
    <property type="entry name" value="Bact_2-comp_sensor_kinase"/>
</dbReference>
<dbReference type="AlphaFoldDB" id="A0A940SSG3"/>
<dbReference type="Pfam" id="PF02518">
    <property type="entry name" value="HATPase_c"/>
    <property type="match status" value="1"/>
</dbReference>
<evidence type="ECO:0000256" key="3">
    <source>
        <dbReference type="ARBA" id="ARBA00022679"/>
    </source>
</evidence>
<dbReference type="Gene3D" id="3.30.565.10">
    <property type="entry name" value="Histidine kinase-like ATPase, C-terminal domain"/>
    <property type="match status" value="1"/>
</dbReference>
<feature type="transmembrane region" description="Helical" evidence="5">
    <location>
        <begin position="9"/>
        <end position="29"/>
    </location>
</feature>
<comment type="subcellular location">
    <subcellularLocation>
        <location evidence="1">Membrane</location>
    </subcellularLocation>
</comment>
<gene>
    <name evidence="7" type="ORF">I6N95_12880</name>
</gene>
<proteinExistence type="predicted"/>
<evidence type="ECO:0000256" key="1">
    <source>
        <dbReference type="ARBA" id="ARBA00004370"/>
    </source>
</evidence>
<comment type="caution">
    <text evidence="7">The sequence shown here is derived from an EMBL/GenBank/DDBJ whole genome shotgun (WGS) entry which is preliminary data.</text>
</comment>
<name>A0A940SSG3_9ENTE</name>
<dbReference type="Gene3D" id="6.10.340.10">
    <property type="match status" value="1"/>
</dbReference>
<sequence length="565" mass="65087">MENKTFSRIYAAIFTIFAVAIIIGTLLFFKQISNAIDNEKESLTNELEILNISINDNLDKLSQSAFLISKSNSLLEFEIDSSRYSPEQAYQLLLAKNFEDVLQIQSFSIKMMNNFEVFFPKTQQTLGTSAPYKNLTDKKVILFRNWLYEKNQSGALLSYYTNNLNSKNLESTNKTDYIVRVSVDPNQLLAQNMRSSDGVALIINNSIYTNNLFNDANKFFYDKYANGNTDKNSFITFKHNKIYLMSRYQDDQTPLFTLASVKDITHIMPNIILSIIAFLTVISILTAVIFYALSVIRRKIHQPLREVTSGLLEFQQSNYDYRINSHAESEYQYIIKNFNLLGQKITTLIQDVIDEQDRTKSAELKQLQLQMNPHFLYNSLSFIASAAKLNMTDDVIEMCYSLSDYYRYILSKSNGDNTIKMEMDAILTYLHIFEMRSQRLNYQMAINSDLYDIKFPPMLLQPIVENSIKFGIETSEDNLEINIKGFIQQEELILQVEDNGKIITPKEITYINQVILQGDDQTHIGLINIKRRLHYNFGKTTSLKVSQNTPRGLVVTIKIPVASLV</sequence>
<dbReference type="PROSITE" id="PS50885">
    <property type="entry name" value="HAMP"/>
    <property type="match status" value="1"/>
</dbReference>
<dbReference type="InterPro" id="IPR003660">
    <property type="entry name" value="HAMP_dom"/>
</dbReference>
<keyword evidence="4 7" id="KW-0418">Kinase</keyword>